<feature type="domain" description="HTH merR-type" evidence="6">
    <location>
        <begin position="1"/>
        <end position="69"/>
    </location>
</feature>
<feature type="transmembrane region" description="Helical" evidence="5">
    <location>
        <begin position="139"/>
        <end position="167"/>
    </location>
</feature>
<organism evidence="7 8">
    <name type="scientific">Candidatus Choladousia intestinavium</name>
    <dbReference type="NCBI Taxonomy" id="2840727"/>
    <lineage>
        <taxon>Bacteria</taxon>
        <taxon>Bacillati</taxon>
        <taxon>Bacillota</taxon>
        <taxon>Clostridia</taxon>
        <taxon>Lachnospirales</taxon>
        <taxon>Lachnospiraceae</taxon>
        <taxon>Lachnospiraceae incertae sedis</taxon>
        <taxon>Candidatus Choladousia</taxon>
    </lineage>
</organism>
<gene>
    <name evidence="7" type="ORF">IAB31_12170</name>
</gene>
<feature type="transmembrane region" description="Helical" evidence="5">
    <location>
        <begin position="187"/>
        <end position="203"/>
    </location>
</feature>
<feature type="transmembrane region" description="Helical" evidence="5">
    <location>
        <begin position="224"/>
        <end position="245"/>
    </location>
</feature>
<evidence type="ECO:0000256" key="4">
    <source>
        <dbReference type="ARBA" id="ARBA00023163"/>
    </source>
</evidence>
<dbReference type="InterPro" id="IPR047057">
    <property type="entry name" value="MerR_fam"/>
</dbReference>
<evidence type="ECO:0000256" key="3">
    <source>
        <dbReference type="ARBA" id="ARBA00023125"/>
    </source>
</evidence>
<name>A0A9D1ADT3_9FIRM</name>
<evidence type="ECO:0000313" key="7">
    <source>
        <dbReference type="EMBL" id="HIR14666.1"/>
    </source>
</evidence>
<dbReference type="Pfam" id="PF07853">
    <property type="entry name" value="DUF1648"/>
    <property type="match status" value="1"/>
</dbReference>
<dbReference type="InterPro" id="IPR000551">
    <property type="entry name" value="MerR-type_HTH_dom"/>
</dbReference>
<sequence length="280" mass="32414">MTIKEVEARTGLSRSNVRYYEKEELIAPSRNERNGYRDYSEKDVENIKKIAYLRTLGISIEDIRDVISEKKALYEVIGHQNEILKDQILEFKKAKAMCEKMLNEESLSYEKLQVERYTEELQDYWNENRPVFRQDSVSFLYIWGSPLIWAAITVLCLLVGILSYPKLPAKIPVQWSNGEATSLADKKWIFIYPVVCIVIRYLLKPFIYVKLQMKKYYGEIITEYLTNYLCFIALSAEVFSVLFVFQVVRSIAAVLAVDTAVLLGLLAVGLIKMDLRGKGM</sequence>
<dbReference type="Proteomes" id="UP000886757">
    <property type="component" value="Unassembled WGS sequence"/>
</dbReference>
<dbReference type="InterPro" id="IPR012867">
    <property type="entry name" value="DUF1648"/>
</dbReference>
<evidence type="ECO:0000256" key="1">
    <source>
        <dbReference type="ARBA" id="ARBA00022491"/>
    </source>
</evidence>
<reference evidence="7" key="2">
    <citation type="journal article" date="2021" name="PeerJ">
        <title>Extensive microbial diversity within the chicken gut microbiome revealed by metagenomics and culture.</title>
        <authorList>
            <person name="Gilroy R."/>
            <person name="Ravi A."/>
            <person name="Getino M."/>
            <person name="Pursley I."/>
            <person name="Horton D.L."/>
            <person name="Alikhan N.F."/>
            <person name="Baker D."/>
            <person name="Gharbi K."/>
            <person name="Hall N."/>
            <person name="Watson M."/>
            <person name="Adriaenssens E.M."/>
            <person name="Foster-Nyarko E."/>
            <person name="Jarju S."/>
            <person name="Secka A."/>
            <person name="Antonio M."/>
            <person name="Oren A."/>
            <person name="Chaudhuri R.R."/>
            <person name="La Ragione R."/>
            <person name="Hildebrand F."/>
            <person name="Pallen M.J."/>
        </authorList>
    </citation>
    <scope>NUCLEOTIDE SEQUENCE</scope>
    <source>
        <strain evidence="7">ChiSjej4B22-8148</strain>
    </source>
</reference>
<reference evidence="7" key="1">
    <citation type="submission" date="2020-10" db="EMBL/GenBank/DDBJ databases">
        <authorList>
            <person name="Gilroy R."/>
        </authorList>
    </citation>
    <scope>NUCLEOTIDE SEQUENCE</scope>
    <source>
        <strain evidence="7">ChiSjej4B22-8148</strain>
    </source>
</reference>
<accession>A0A9D1ADT3</accession>
<dbReference type="SMART" id="SM00422">
    <property type="entry name" value="HTH_MERR"/>
    <property type="match status" value="1"/>
</dbReference>
<dbReference type="PROSITE" id="PS50937">
    <property type="entry name" value="HTH_MERR_2"/>
    <property type="match status" value="1"/>
</dbReference>
<dbReference type="InterPro" id="IPR009061">
    <property type="entry name" value="DNA-bd_dom_put_sf"/>
</dbReference>
<evidence type="ECO:0000313" key="8">
    <source>
        <dbReference type="Proteomes" id="UP000886757"/>
    </source>
</evidence>
<dbReference type="CDD" id="cd00592">
    <property type="entry name" value="HTH_MerR-like"/>
    <property type="match status" value="1"/>
</dbReference>
<keyword evidence="5" id="KW-1133">Transmembrane helix</keyword>
<dbReference type="Pfam" id="PF13411">
    <property type="entry name" value="MerR_1"/>
    <property type="match status" value="1"/>
</dbReference>
<dbReference type="PANTHER" id="PTHR30204">
    <property type="entry name" value="REDOX-CYCLING DRUG-SENSING TRANSCRIPTIONAL ACTIVATOR SOXR"/>
    <property type="match status" value="1"/>
</dbReference>
<comment type="caution">
    <text evidence="7">The sequence shown here is derived from an EMBL/GenBank/DDBJ whole genome shotgun (WGS) entry which is preliminary data.</text>
</comment>
<dbReference type="SUPFAM" id="SSF46955">
    <property type="entry name" value="Putative DNA-binding domain"/>
    <property type="match status" value="1"/>
</dbReference>
<dbReference type="PANTHER" id="PTHR30204:SF69">
    <property type="entry name" value="MERR-FAMILY TRANSCRIPTIONAL REGULATOR"/>
    <property type="match status" value="1"/>
</dbReference>
<keyword evidence="2" id="KW-0805">Transcription regulation</keyword>
<evidence type="ECO:0000259" key="6">
    <source>
        <dbReference type="PROSITE" id="PS50937"/>
    </source>
</evidence>
<keyword evidence="5" id="KW-0812">Transmembrane</keyword>
<feature type="transmembrane region" description="Helical" evidence="5">
    <location>
        <begin position="251"/>
        <end position="271"/>
    </location>
</feature>
<keyword evidence="4" id="KW-0804">Transcription</keyword>
<dbReference type="GO" id="GO:0003677">
    <property type="term" value="F:DNA binding"/>
    <property type="evidence" value="ECO:0007669"/>
    <property type="project" value="UniProtKB-KW"/>
</dbReference>
<keyword evidence="3" id="KW-0238">DNA-binding</keyword>
<keyword evidence="5" id="KW-0472">Membrane</keyword>
<dbReference type="EMBL" id="DVGK01000140">
    <property type="protein sequence ID" value="HIR14666.1"/>
    <property type="molecule type" value="Genomic_DNA"/>
</dbReference>
<proteinExistence type="predicted"/>
<evidence type="ECO:0000256" key="5">
    <source>
        <dbReference type="SAM" id="Phobius"/>
    </source>
</evidence>
<protein>
    <submittedName>
        <fullName evidence="7">MerR family transcriptional regulator</fullName>
    </submittedName>
</protein>
<dbReference type="Gene3D" id="1.10.1660.10">
    <property type="match status" value="1"/>
</dbReference>
<keyword evidence="1" id="KW-0678">Repressor</keyword>
<dbReference type="GO" id="GO:0003700">
    <property type="term" value="F:DNA-binding transcription factor activity"/>
    <property type="evidence" value="ECO:0007669"/>
    <property type="project" value="InterPro"/>
</dbReference>
<dbReference type="AlphaFoldDB" id="A0A9D1ADT3"/>
<evidence type="ECO:0000256" key="2">
    <source>
        <dbReference type="ARBA" id="ARBA00023015"/>
    </source>
</evidence>